<feature type="binding site" evidence="11">
    <location>
        <position position="475"/>
    </location>
    <ligand>
        <name>ATP</name>
        <dbReference type="ChEBI" id="CHEBI:30616"/>
    </ligand>
</feature>
<feature type="binding site" evidence="11">
    <location>
        <position position="474"/>
    </location>
    <ligand>
        <name>ATP</name>
        <dbReference type="ChEBI" id="CHEBI:30616"/>
    </ligand>
</feature>
<dbReference type="GO" id="GO:0004017">
    <property type="term" value="F:AMP kinase activity"/>
    <property type="evidence" value="ECO:0007669"/>
    <property type="project" value="UniProtKB-UniRule"/>
</dbReference>
<dbReference type="EMBL" id="LHPM01000012">
    <property type="protein sequence ID" value="OAL66821.1"/>
    <property type="molecule type" value="Genomic_DNA"/>
</dbReference>
<keyword evidence="7 11" id="KW-0418">Kinase</keyword>
<dbReference type="AlphaFoldDB" id="A0A178F3E2"/>
<evidence type="ECO:0000256" key="2">
    <source>
        <dbReference type="ARBA" id="ARBA00022490"/>
    </source>
</evidence>
<dbReference type="FunFam" id="3.40.50.300:FF:000372">
    <property type="entry name" value="Adenylate kinase isoenzyme 6 homolog"/>
    <property type="match status" value="1"/>
</dbReference>
<dbReference type="GO" id="GO:0042274">
    <property type="term" value="P:ribosomal small subunit biogenesis"/>
    <property type="evidence" value="ECO:0007669"/>
    <property type="project" value="UniProtKB-UniRule"/>
</dbReference>
<reference evidence="14 15" key="1">
    <citation type="submission" date="2016-05" db="EMBL/GenBank/DDBJ databases">
        <title>Genome sequencing of Trichophyton rubrum CMCC(F)T1i isolated from hair.</title>
        <authorList>
            <person name="Zhan P."/>
            <person name="Tao Y."/>
            <person name="Liu W."/>
        </authorList>
    </citation>
    <scope>NUCLEOTIDE SEQUENCE [LARGE SCALE GENOMIC DNA]</scope>
    <source>
        <strain evidence="15">CMCC(F)T1i</strain>
    </source>
</reference>
<feature type="region of interest" description="NMPbind" evidence="11">
    <location>
        <begin position="490"/>
        <end position="513"/>
    </location>
</feature>
<keyword evidence="8" id="KW-0378">Hydrolase</keyword>
<comment type="catalytic activity">
    <reaction evidence="11">
        <text>ATP + H2O = ADP + phosphate + H(+)</text>
        <dbReference type="Rhea" id="RHEA:13065"/>
        <dbReference type="ChEBI" id="CHEBI:15377"/>
        <dbReference type="ChEBI" id="CHEBI:15378"/>
        <dbReference type="ChEBI" id="CHEBI:30616"/>
        <dbReference type="ChEBI" id="CHEBI:43474"/>
        <dbReference type="ChEBI" id="CHEBI:456216"/>
    </reaction>
</comment>
<evidence type="ECO:0000256" key="7">
    <source>
        <dbReference type="ARBA" id="ARBA00022777"/>
    </source>
</evidence>
<feature type="region of interest" description="Disordered" evidence="12">
    <location>
        <begin position="34"/>
        <end position="53"/>
    </location>
</feature>
<keyword evidence="6 11" id="KW-0547">Nucleotide-binding</keyword>
<dbReference type="GO" id="GO:0016887">
    <property type="term" value="F:ATP hydrolysis activity"/>
    <property type="evidence" value="ECO:0007669"/>
    <property type="project" value="UniProtKB-UniRule"/>
</dbReference>
<comment type="catalytic activity">
    <reaction evidence="1 11">
        <text>AMP + ATP = 2 ADP</text>
        <dbReference type="Rhea" id="RHEA:12973"/>
        <dbReference type="ChEBI" id="CHEBI:30616"/>
        <dbReference type="ChEBI" id="CHEBI:456215"/>
        <dbReference type="ChEBI" id="CHEBI:456216"/>
        <dbReference type="EC" id="2.7.4.3"/>
    </reaction>
</comment>
<feature type="binding site" evidence="11">
    <location>
        <position position="472"/>
    </location>
    <ligand>
        <name>ATP</name>
        <dbReference type="ChEBI" id="CHEBI:30616"/>
    </ligand>
</feature>
<dbReference type="VEuPathDB" id="FungiDB:TERG_04457"/>
<accession>A0A178F3E2</accession>
<feature type="region of interest" description="Disordered" evidence="12">
    <location>
        <begin position="130"/>
        <end position="171"/>
    </location>
</feature>
<evidence type="ECO:0000256" key="10">
    <source>
        <dbReference type="ARBA" id="ARBA00023242"/>
    </source>
</evidence>
<evidence type="ECO:0000256" key="9">
    <source>
        <dbReference type="ARBA" id="ARBA00022840"/>
    </source>
</evidence>
<dbReference type="EC" id="2.7.4.3" evidence="11"/>
<evidence type="ECO:0000313" key="15">
    <source>
        <dbReference type="Proteomes" id="UP000243015"/>
    </source>
</evidence>
<evidence type="ECO:0000256" key="12">
    <source>
        <dbReference type="SAM" id="MobiDB-lite"/>
    </source>
</evidence>
<comment type="function">
    <text evidence="11">Broad-specificity nucleoside monophosphate (NMP) kinase that catalyzes the reversible transfer of the terminal phosphate group between nucleoside triphosphates and monophosphates. Has also ATPase activity. Involved in the late cytoplasmic maturation steps of the 40S ribosomal particles, specifically 18S rRNA maturation. While NMP activity is not required for ribosome maturation, ATPase activity is. Associates transiently with small ribosomal subunit protein uS11. ATP hydrolysis breaks the interaction with uS11. May temporarily remove uS11 from the ribosome to enable a conformational change of the ribosomal RNA that is needed for the final maturation step of the small ribosomal subunit. Its NMP activity may have a role in nuclear energy homeostasis.</text>
</comment>
<keyword evidence="3 11" id="KW-0690">Ribosome biogenesis</keyword>
<keyword evidence="5 11" id="KW-0808">Transferase</keyword>
<evidence type="ECO:0000256" key="11">
    <source>
        <dbReference type="HAMAP-Rule" id="MF_03173"/>
    </source>
</evidence>
<dbReference type="GO" id="GO:0005524">
    <property type="term" value="F:ATP binding"/>
    <property type="evidence" value="ECO:0007669"/>
    <property type="project" value="UniProtKB-KW"/>
</dbReference>
<dbReference type="Proteomes" id="UP000243015">
    <property type="component" value="Unassembled WGS sequence"/>
</dbReference>
<evidence type="ECO:0000313" key="14">
    <source>
        <dbReference type="EMBL" id="OAL66821.1"/>
    </source>
</evidence>
<comment type="similarity">
    <text evidence="11">Belongs to the adenylate kinase family. AK6 subfamily.</text>
</comment>
<keyword evidence="4 11" id="KW-0698">rRNA processing</keyword>
<dbReference type="HAMAP" id="MF_00039">
    <property type="entry name" value="Adenylate_kinase_AK6"/>
    <property type="match status" value="1"/>
</dbReference>
<proteinExistence type="inferred from homology"/>
<dbReference type="PANTHER" id="PTHR12595:SF0">
    <property type="entry name" value="ADENYLATE KINASE ISOENZYME 6"/>
    <property type="match status" value="1"/>
</dbReference>
<dbReference type="InterPro" id="IPR012462">
    <property type="entry name" value="UFSP1/2_DUB_cat"/>
</dbReference>
<dbReference type="Pfam" id="PF07910">
    <property type="entry name" value="Peptidase_C78"/>
    <property type="match status" value="1"/>
</dbReference>
<keyword evidence="9 11" id="KW-0067">ATP-binding</keyword>
<comment type="caution">
    <text evidence="14">The sequence shown here is derived from an EMBL/GenBank/DDBJ whole genome shotgun (WGS) entry which is preliminary data.</text>
</comment>
<dbReference type="InterPro" id="IPR027417">
    <property type="entry name" value="P-loop_NTPase"/>
</dbReference>
<dbReference type="Pfam" id="PF13238">
    <property type="entry name" value="AAA_18"/>
    <property type="match status" value="1"/>
</dbReference>
<comment type="subcellular location">
    <subcellularLocation>
        <location evidence="11">Cytoplasm</location>
    </subcellularLocation>
    <subcellularLocation>
        <location evidence="11">Nucleus</location>
    </subcellularLocation>
</comment>
<dbReference type="GO" id="GO:0005737">
    <property type="term" value="C:cytoplasm"/>
    <property type="evidence" value="ECO:0007669"/>
    <property type="project" value="UniProtKB-SubCell"/>
</dbReference>
<dbReference type="GO" id="GO:0006364">
    <property type="term" value="P:rRNA processing"/>
    <property type="evidence" value="ECO:0007669"/>
    <property type="project" value="UniProtKB-KW"/>
</dbReference>
<sequence>MDGAEPLSCPFCDFTDTDADFLTQHVEFCHPENGASPVLETEEDTNIGSSRKPEWWHGDTPLYTDEDAGTDIKYIDCPTDCGEAVTEDQLMSHLDLHLAEGLALEEIKSYDTKGTDMKLSRDIEEDEVLSPTLSKVLGKQDGKRQRDAPVNAKATKQKKKPRSAGQLGITELGPYAREPRMPSWLRKVLEDGPVITRENKIFPDGTIRKVETVSNETSGLIPFIARLCQQDSSVDQAYLCSANVRHIFKMPKEGGFCGYRNIQMLVSYIKDSNSTGCEHFPGRTPSILSLQDMIEQAWDNGFNTHGRTETGGIKGTRKYIGTPEAAALFQNLGIPCRPKVCSETQDDKAFEVLYLIVAEYFFGHKISGSGKHVVQTDLPPIYLQHEGHSMTIIGFEVRQGGGVNLLVFDPMFRTSPATSKLIGTQFHTTKPENYLKAFRRTSRYLRQFDTFELLMSMRTSPNIIITGTPGVGKTVHCEQLAQETELKHLSINQVAKERGCYDGFDEKLKSHIVDEDKLLDEIEADVLQGGYLIDWHACDLFPKSWIDLVVVLRCPSTAIHYDRLAARSYSEEKLQENLDAEIFGVLLEEAREAYDEEIVVELESETDDAIESNCQRIKSWIGSWKQSHATGSD</sequence>
<feature type="binding site" evidence="11">
    <location>
        <position position="473"/>
    </location>
    <ligand>
        <name>ATP</name>
        <dbReference type="ChEBI" id="CHEBI:30616"/>
    </ligand>
</feature>
<feature type="region of interest" description="LID" evidence="11">
    <location>
        <begin position="566"/>
        <end position="576"/>
    </location>
</feature>
<dbReference type="Gene3D" id="3.90.70.130">
    <property type="match status" value="1"/>
</dbReference>
<comment type="subunit">
    <text evidence="11">Interacts with small ribosomal subunit protein uS11. Not a structural component of 43S pre-ribosomes, but transiently interacts with them by binding to uS11.</text>
</comment>
<evidence type="ECO:0000256" key="5">
    <source>
        <dbReference type="ARBA" id="ARBA00022679"/>
    </source>
</evidence>
<dbReference type="SUPFAM" id="SSF52540">
    <property type="entry name" value="P-loop containing nucleoside triphosphate hydrolases"/>
    <property type="match status" value="1"/>
</dbReference>
<feature type="domain" description="UFSP1/2/DUB catalytic" evidence="13">
    <location>
        <begin position="235"/>
        <end position="454"/>
    </location>
</feature>
<evidence type="ECO:0000256" key="4">
    <source>
        <dbReference type="ARBA" id="ARBA00022552"/>
    </source>
</evidence>
<keyword evidence="10 11" id="KW-0539">Nucleus</keyword>
<organism evidence="14 15">
    <name type="scientific">Trichophyton rubrum</name>
    <name type="common">Athlete's foot fungus</name>
    <name type="synonym">Epidermophyton rubrum</name>
    <dbReference type="NCBI Taxonomy" id="5551"/>
    <lineage>
        <taxon>Eukaryota</taxon>
        <taxon>Fungi</taxon>
        <taxon>Dikarya</taxon>
        <taxon>Ascomycota</taxon>
        <taxon>Pezizomycotina</taxon>
        <taxon>Eurotiomycetes</taxon>
        <taxon>Eurotiomycetidae</taxon>
        <taxon>Onygenales</taxon>
        <taxon>Arthrodermataceae</taxon>
        <taxon>Trichophyton</taxon>
    </lineage>
</organism>
<evidence type="ECO:0000256" key="3">
    <source>
        <dbReference type="ARBA" id="ARBA00022517"/>
    </source>
</evidence>
<feature type="compositionally biased region" description="Basic and acidic residues" evidence="12">
    <location>
        <begin position="138"/>
        <end position="147"/>
    </location>
</feature>
<dbReference type="GO" id="GO:0005634">
    <property type="term" value="C:nucleus"/>
    <property type="evidence" value="ECO:0007669"/>
    <property type="project" value="UniProtKB-SubCell"/>
</dbReference>
<evidence type="ECO:0000256" key="8">
    <source>
        <dbReference type="ARBA" id="ARBA00022801"/>
    </source>
</evidence>
<dbReference type="Gene3D" id="3.40.50.300">
    <property type="entry name" value="P-loop containing nucleotide triphosphate hydrolases"/>
    <property type="match status" value="1"/>
</dbReference>
<feature type="binding site" evidence="11">
    <location>
        <position position="470"/>
    </location>
    <ligand>
        <name>ATP</name>
        <dbReference type="ChEBI" id="CHEBI:30616"/>
    </ligand>
</feature>
<dbReference type="InterPro" id="IPR020618">
    <property type="entry name" value="Adenyl_kinase_AK6"/>
</dbReference>
<dbReference type="PANTHER" id="PTHR12595">
    <property type="entry name" value="POS9-ACTIVATING FACTOR FAP7-RELATED"/>
    <property type="match status" value="1"/>
</dbReference>
<evidence type="ECO:0000256" key="6">
    <source>
        <dbReference type="ARBA" id="ARBA00022741"/>
    </source>
</evidence>
<dbReference type="VEuPathDB" id="FungiDB:TERG_04456"/>
<feature type="binding site" evidence="11">
    <location>
        <position position="567"/>
    </location>
    <ligand>
        <name>ATP</name>
        <dbReference type="ChEBI" id="CHEBI:30616"/>
    </ligand>
</feature>
<protein>
    <recommendedName>
        <fullName evidence="11">Adenylate kinase isoenzyme 6 homolog</fullName>
        <shortName evidence="11">AK6</shortName>
        <ecNumber evidence="11">2.7.4.3</ecNumber>
    </recommendedName>
    <alternativeName>
        <fullName evidence="11">Dual activity adenylate kinase/ATPase</fullName>
        <shortName evidence="11">AK/ATPase</shortName>
    </alternativeName>
</protein>
<gene>
    <name evidence="14" type="ORF">A7C99_2215</name>
</gene>
<keyword evidence="2 11" id="KW-0963">Cytoplasm</keyword>
<name>A0A178F3E2_TRIRU</name>
<evidence type="ECO:0000256" key="1">
    <source>
        <dbReference type="ARBA" id="ARBA00000582"/>
    </source>
</evidence>
<evidence type="ECO:0000259" key="13">
    <source>
        <dbReference type="Pfam" id="PF07910"/>
    </source>
</evidence>
<comment type="caution">
    <text evidence="11">Lacks conserved residue(s) required for the propagation of feature annotation.</text>
</comment>